<proteinExistence type="predicted"/>
<dbReference type="AlphaFoldDB" id="A0A183CQQ4"/>
<reference evidence="1" key="1">
    <citation type="submission" date="2013-12" db="EMBL/GenBank/DDBJ databases">
        <authorList>
            <person name="Aslett M."/>
        </authorList>
    </citation>
    <scope>NUCLEOTIDE SEQUENCE [LARGE SCALE GENOMIC DNA]</scope>
    <source>
        <strain evidence="1">Lindley</strain>
    </source>
</reference>
<evidence type="ECO:0000313" key="2">
    <source>
        <dbReference type="WBParaSite" id="GPLIN_001521200"/>
    </source>
</evidence>
<accession>A0A183CQQ4</accession>
<dbReference type="WBParaSite" id="GPLIN_001521200">
    <property type="protein sequence ID" value="GPLIN_001521200"/>
    <property type="gene ID" value="GPLIN_001521200"/>
</dbReference>
<keyword evidence="1" id="KW-1185">Reference proteome</keyword>
<dbReference type="Proteomes" id="UP000050741">
    <property type="component" value="Unassembled WGS sequence"/>
</dbReference>
<sequence>MKAHFHLKATLFHIQEEARTKKMLSRQQSLNFREALHKRVECVYAEPSRKYAETARQVMKLETESRGGRRLKAAKVLSAARVGLNDEAFFMVGSDEALARMMRREKAKVFSKVNLRNPLLIELPDQLLIYEGQSYVARIFIGLTAHELEEGVDIAFAPRIDDSHHSSILSDHDYIRRVQQQQANVVPRWEHPIIRS</sequence>
<protein>
    <submittedName>
        <fullName evidence="2">tRNA-synt_2 domain-containing protein</fullName>
    </submittedName>
</protein>
<reference evidence="1" key="2">
    <citation type="submission" date="2014-05" db="EMBL/GenBank/DDBJ databases">
        <title>The genome and life-stage specific transcriptomes of Globodera pallida elucidate key aspects of plant parasitism by a cyst nematode.</title>
        <authorList>
            <person name="Cotton J.A."/>
            <person name="Lilley C.J."/>
            <person name="Jones L.M."/>
            <person name="Kikuchi T."/>
            <person name="Reid A.J."/>
            <person name="Thorpe P."/>
            <person name="Tsai I.J."/>
            <person name="Beasley H."/>
            <person name="Blok V."/>
            <person name="Cock P.J.A."/>
            <person name="Van den Akker S.E."/>
            <person name="Holroyd N."/>
            <person name="Hunt M."/>
            <person name="Mantelin S."/>
            <person name="Naghra H."/>
            <person name="Pain A."/>
            <person name="Palomares-Rius J.E."/>
            <person name="Zarowiecki M."/>
            <person name="Berriman M."/>
            <person name="Jones J.T."/>
            <person name="Urwin P.E."/>
        </authorList>
    </citation>
    <scope>NUCLEOTIDE SEQUENCE [LARGE SCALE GENOMIC DNA]</scope>
    <source>
        <strain evidence="1">Lindley</strain>
    </source>
</reference>
<evidence type="ECO:0000313" key="1">
    <source>
        <dbReference type="Proteomes" id="UP000050741"/>
    </source>
</evidence>
<name>A0A183CQQ4_GLOPA</name>
<organism evidence="1 2">
    <name type="scientific">Globodera pallida</name>
    <name type="common">Potato cyst nematode worm</name>
    <name type="synonym">Heterodera pallida</name>
    <dbReference type="NCBI Taxonomy" id="36090"/>
    <lineage>
        <taxon>Eukaryota</taxon>
        <taxon>Metazoa</taxon>
        <taxon>Ecdysozoa</taxon>
        <taxon>Nematoda</taxon>
        <taxon>Chromadorea</taxon>
        <taxon>Rhabditida</taxon>
        <taxon>Tylenchina</taxon>
        <taxon>Tylenchomorpha</taxon>
        <taxon>Tylenchoidea</taxon>
        <taxon>Heteroderidae</taxon>
        <taxon>Heteroderinae</taxon>
        <taxon>Globodera</taxon>
    </lineage>
</organism>
<reference evidence="2" key="3">
    <citation type="submission" date="2016-06" db="UniProtKB">
        <authorList>
            <consortium name="WormBaseParasite"/>
        </authorList>
    </citation>
    <scope>IDENTIFICATION</scope>
</reference>